<dbReference type="RefSeq" id="WP_340526878.1">
    <property type="nucleotide sequence ID" value="NZ_FMSH01000308.1"/>
</dbReference>
<organism evidence="1">
    <name type="scientific">Cupriavidus necator</name>
    <name type="common">Alcaligenes eutrophus</name>
    <name type="synonym">Ralstonia eutropha</name>
    <dbReference type="NCBI Taxonomy" id="106590"/>
    <lineage>
        <taxon>Bacteria</taxon>
        <taxon>Pseudomonadati</taxon>
        <taxon>Pseudomonadota</taxon>
        <taxon>Betaproteobacteria</taxon>
        <taxon>Burkholderiales</taxon>
        <taxon>Burkholderiaceae</taxon>
        <taxon>Cupriavidus</taxon>
    </lineage>
</organism>
<sequence>MKIPKSFTQPHQPGNAAACATLKRDASRVMRRLACDLGLRQRDFTVRERRRRRDATDLYALHYLLWADRNGRRVHKD</sequence>
<dbReference type="AlphaFoldDB" id="A0A1K0JQ87"/>
<accession>A0A1K0JQ87</accession>
<reference evidence="1" key="1">
    <citation type="submission" date="2016-09" db="EMBL/GenBank/DDBJ databases">
        <authorList>
            <person name="Capua I."/>
            <person name="De Benedictis P."/>
            <person name="Joannis T."/>
            <person name="Lombin L.H."/>
            <person name="Cattoli G."/>
        </authorList>
    </citation>
    <scope>NUCLEOTIDE SEQUENCE</scope>
    <source>
        <strain evidence="1">B9</strain>
    </source>
</reference>
<protein>
    <submittedName>
        <fullName evidence="1">Uncharacterized protein</fullName>
    </submittedName>
</protein>
<gene>
    <name evidence="1" type="ORF">CNECB9_3760003</name>
</gene>
<dbReference type="EMBL" id="FMSH01000308">
    <property type="protein sequence ID" value="SCU77285.1"/>
    <property type="molecule type" value="Genomic_DNA"/>
</dbReference>
<proteinExistence type="predicted"/>
<evidence type="ECO:0000313" key="1">
    <source>
        <dbReference type="EMBL" id="SCU77285.1"/>
    </source>
</evidence>
<name>A0A1K0JQ87_CUPNE</name>